<dbReference type="RefSeq" id="WP_068585305.1">
    <property type="nucleotide sequence ID" value="NZ_JARLKF010000009.1"/>
</dbReference>
<organism evidence="1 2">
    <name type="scientific">Paenibacillus macquariensis</name>
    <dbReference type="NCBI Taxonomy" id="948756"/>
    <lineage>
        <taxon>Bacteria</taxon>
        <taxon>Bacillati</taxon>
        <taxon>Bacillota</taxon>
        <taxon>Bacilli</taxon>
        <taxon>Bacillales</taxon>
        <taxon>Paenibacillaceae</taxon>
        <taxon>Paenibacillus</taxon>
    </lineage>
</organism>
<gene>
    <name evidence="1" type="ORF">SAMN05421578_104280</name>
</gene>
<reference evidence="1 2" key="1">
    <citation type="submission" date="2017-01" db="EMBL/GenBank/DDBJ databases">
        <authorList>
            <person name="Varghese N."/>
            <person name="Submissions S."/>
        </authorList>
    </citation>
    <scope>NUCLEOTIDE SEQUENCE [LARGE SCALE GENOMIC DNA]</scope>
    <source>
        <strain evidence="1 2">ATCC 23464</strain>
    </source>
</reference>
<dbReference type="EMBL" id="FTNK01000004">
    <property type="protein sequence ID" value="SIQ83764.1"/>
    <property type="molecule type" value="Genomic_DNA"/>
</dbReference>
<protein>
    <submittedName>
        <fullName evidence="1">Uncharacterized protein</fullName>
    </submittedName>
</protein>
<comment type="caution">
    <text evidence="1">The sequence shown here is derived from an EMBL/GenBank/DDBJ whole genome shotgun (WGS) entry which is preliminary data.</text>
</comment>
<keyword evidence="2" id="KW-1185">Reference proteome</keyword>
<evidence type="ECO:0000313" key="1">
    <source>
        <dbReference type="EMBL" id="SIQ83764.1"/>
    </source>
</evidence>
<dbReference type="Proteomes" id="UP000186666">
    <property type="component" value="Unassembled WGS sequence"/>
</dbReference>
<accession>A0ABY1JV99</accession>
<sequence>MKVIDFSLIKDRLINGMYWVENIHNPKMTDQDDTNGSCFIWHPKGYLIKSALDYLKYLHGNLLRETTIGNMHLPYVKNITFKVTRIEGATELTGQVLIGFIK</sequence>
<proteinExistence type="predicted"/>
<evidence type="ECO:0000313" key="2">
    <source>
        <dbReference type="Proteomes" id="UP000186666"/>
    </source>
</evidence>
<name>A0ABY1JV99_9BACL</name>